<protein>
    <submittedName>
        <fullName evidence="2">Roadblock/LC7 domain protein</fullName>
    </submittedName>
</protein>
<dbReference type="SUPFAM" id="SSF103196">
    <property type="entry name" value="Roadblock/LC7 domain"/>
    <property type="match status" value="1"/>
</dbReference>
<proteinExistence type="predicted"/>
<accession>A0A0P7ZIY6</accession>
<name>A0A0P7ZIY6_9EURY</name>
<dbReference type="SMART" id="SM00960">
    <property type="entry name" value="Robl_LC7"/>
    <property type="match status" value="1"/>
</dbReference>
<organism evidence="2 3">
    <name type="scientific">Candidatus Methanoperedens nitratireducens</name>
    <dbReference type="NCBI Taxonomy" id="1392998"/>
    <lineage>
        <taxon>Archaea</taxon>
        <taxon>Methanobacteriati</taxon>
        <taxon>Methanobacteriota</taxon>
        <taxon>Stenosarchaea group</taxon>
        <taxon>Methanomicrobia</taxon>
        <taxon>Methanosarcinales</taxon>
        <taxon>ANME-2 cluster</taxon>
        <taxon>Candidatus Methanoperedentaceae</taxon>
        <taxon>Candidatus Methanoperedens</taxon>
    </lineage>
</organism>
<dbReference type="Gene3D" id="3.30.450.30">
    <property type="entry name" value="Dynein light chain 2a, cytoplasmic"/>
    <property type="match status" value="1"/>
</dbReference>
<feature type="domain" description="Roadblock/LAMTOR2" evidence="1">
    <location>
        <begin position="10"/>
        <end position="97"/>
    </location>
</feature>
<reference evidence="2 3" key="1">
    <citation type="submission" date="2015-09" db="EMBL/GenBank/DDBJ databases">
        <title>A metagenomics-based metabolic model of nitrate-dependent anaerobic oxidation of methane by Methanoperedens-like archaea.</title>
        <authorList>
            <person name="Arshad A."/>
            <person name="Speth D.R."/>
            <person name="De Graaf R.M."/>
            <person name="Op Den Camp H.J."/>
            <person name="Jetten M.S."/>
            <person name="Welte C.U."/>
        </authorList>
    </citation>
    <scope>NUCLEOTIDE SEQUENCE [LARGE SCALE GENOMIC DNA]</scope>
</reference>
<evidence type="ECO:0000313" key="2">
    <source>
        <dbReference type="EMBL" id="KPQ43745.1"/>
    </source>
</evidence>
<dbReference type="Pfam" id="PF03259">
    <property type="entry name" value="Robl_LC7"/>
    <property type="match status" value="1"/>
</dbReference>
<gene>
    <name evidence="2" type="ORF">MPEBLZ_01686</name>
</gene>
<evidence type="ECO:0000259" key="1">
    <source>
        <dbReference type="SMART" id="SM00960"/>
    </source>
</evidence>
<dbReference type="Proteomes" id="UP000050360">
    <property type="component" value="Unassembled WGS sequence"/>
</dbReference>
<sequence>MTEKKMSDVYNKVLLDLKKMNGVKMIALAGRDGYLIGEHATEGSEMLTLMSANMLRAAETATNKLEKVNPNRVIVDYNGGKLITTSAGSKALISVMATNNANLDPIIKEIEKTAGKIKEIL</sequence>
<dbReference type="AlphaFoldDB" id="A0A0P7ZIY6"/>
<dbReference type="EMBL" id="LKCM01000129">
    <property type="protein sequence ID" value="KPQ43745.1"/>
    <property type="molecule type" value="Genomic_DNA"/>
</dbReference>
<evidence type="ECO:0000313" key="3">
    <source>
        <dbReference type="Proteomes" id="UP000050360"/>
    </source>
</evidence>
<dbReference type="InterPro" id="IPR004942">
    <property type="entry name" value="Roadblock/LAMTOR2_dom"/>
</dbReference>
<comment type="caution">
    <text evidence="2">The sequence shown here is derived from an EMBL/GenBank/DDBJ whole genome shotgun (WGS) entry which is preliminary data.</text>
</comment>